<feature type="region of interest" description="Disordered" evidence="9">
    <location>
        <begin position="82"/>
        <end position="105"/>
    </location>
</feature>
<evidence type="ECO:0000313" key="12">
    <source>
        <dbReference type="EMBL" id="EDO32172.1"/>
    </source>
</evidence>
<feature type="active site" description="Nucleophile" evidence="8">
    <location>
        <position position="202"/>
    </location>
</feature>
<evidence type="ECO:0000256" key="6">
    <source>
        <dbReference type="ARBA" id="ARBA00023180"/>
    </source>
</evidence>
<name>A7SVU2_NEMVE</name>
<evidence type="ECO:0000256" key="3">
    <source>
        <dbReference type="ARBA" id="ARBA00022801"/>
    </source>
</evidence>
<sequence>MAKSSLYQPFFVALVSLCILFGTSTVDSKSVLRRRKIKEIPDAQKNVSQLIWEQGYSVQEHYVQTRDGFILNMQRIPDGRTGKLSLSQTSQKSPQGTQNTPQESHGKPVVFLQHGILADATNWVMDSASHSLGYILADSGFDVWLGNVRGNDYSRRNVHYQPSVEEFWDWSYQEMADIDLPVMIDYVLQTTGQSQLFYIGHSQGTLMGFTGFSDNTTLAKQIKLFIALAPVYTLKNCTALARDANDIIYPLLEKYFSNYTFEFFAGDFVRWLTEIGLCGKWTEKLCYDLMETVVGFDSPNINETRVPVYVSHFFEGTSFKDIVHFSQMMYQNRCQKFDYGEAGNMKRYNKTTPPLCHVQDMPTPTVLFYGEKDGLGDPVDAQALKSLVQNLVHSEEMKEWNHLDFLYGVDASKLLYPRIVDLLKASL</sequence>
<feature type="active site" description="Charge relay system" evidence="8">
    <location>
        <position position="402"/>
    </location>
</feature>
<dbReference type="KEGG" id="nve:5503160"/>
<keyword evidence="3 7" id="KW-0378">Hydrolase</keyword>
<dbReference type="InterPro" id="IPR025483">
    <property type="entry name" value="Lipase_euk"/>
</dbReference>
<evidence type="ECO:0000259" key="11">
    <source>
        <dbReference type="Pfam" id="PF04083"/>
    </source>
</evidence>
<comment type="similarity">
    <text evidence="1 7">Belongs to the AB hydrolase superfamily. Lipase family.</text>
</comment>
<dbReference type="Proteomes" id="UP000001593">
    <property type="component" value="Unassembled WGS sequence"/>
</dbReference>
<gene>
    <name evidence="12" type="ORF">NEMVEDRAFT_v1g218262</name>
</gene>
<feature type="chain" id="PRO_5002714691" description="Lipase" evidence="10">
    <location>
        <begin position="29"/>
        <end position="427"/>
    </location>
</feature>
<dbReference type="FunFam" id="3.40.50.1820:FF:000021">
    <property type="entry name" value="Lipase"/>
    <property type="match status" value="1"/>
</dbReference>
<dbReference type="PhylomeDB" id="A7SVU2"/>
<dbReference type="GO" id="GO:0016042">
    <property type="term" value="P:lipid catabolic process"/>
    <property type="evidence" value="ECO:0007669"/>
    <property type="project" value="UniProtKB-KW"/>
</dbReference>
<dbReference type="InterPro" id="IPR006693">
    <property type="entry name" value="AB_hydrolase_lipase"/>
</dbReference>
<feature type="active site" description="Charge relay system" evidence="8">
    <location>
        <position position="373"/>
    </location>
</feature>
<dbReference type="Gene3D" id="3.40.50.1820">
    <property type="entry name" value="alpha/beta hydrolase"/>
    <property type="match status" value="1"/>
</dbReference>
<dbReference type="HOGENOM" id="CLU_010974_0_0_1"/>
<dbReference type="PANTHER" id="PTHR11005">
    <property type="entry name" value="LYSOSOMAL ACID LIPASE-RELATED"/>
    <property type="match status" value="1"/>
</dbReference>
<evidence type="ECO:0000313" key="13">
    <source>
        <dbReference type="Proteomes" id="UP000001593"/>
    </source>
</evidence>
<dbReference type="OMA" id="ECYMTVP"/>
<evidence type="ECO:0000256" key="7">
    <source>
        <dbReference type="PIRNR" id="PIRNR000862"/>
    </source>
</evidence>
<feature type="compositionally biased region" description="Polar residues" evidence="9">
    <location>
        <begin position="84"/>
        <end position="103"/>
    </location>
</feature>
<evidence type="ECO:0000256" key="2">
    <source>
        <dbReference type="ARBA" id="ARBA00022729"/>
    </source>
</evidence>
<dbReference type="GO" id="GO:0016298">
    <property type="term" value="F:lipase activity"/>
    <property type="evidence" value="ECO:0000318"/>
    <property type="project" value="GO_Central"/>
</dbReference>
<dbReference type="InParanoid" id="A7SVU2"/>
<keyword evidence="5" id="KW-0443">Lipid metabolism</keyword>
<evidence type="ECO:0000256" key="10">
    <source>
        <dbReference type="SAM" id="SignalP"/>
    </source>
</evidence>
<protein>
    <recommendedName>
        <fullName evidence="7">Lipase</fullName>
    </recommendedName>
</protein>
<keyword evidence="13" id="KW-1185">Reference proteome</keyword>
<evidence type="ECO:0000256" key="9">
    <source>
        <dbReference type="SAM" id="MobiDB-lite"/>
    </source>
</evidence>
<evidence type="ECO:0000256" key="8">
    <source>
        <dbReference type="PIRSR" id="PIRSR000862-1"/>
    </source>
</evidence>
<evidence type="ECO:0000256" key="4">
    <source>
        <dbReference type="ARBA" id="ARBA00022963"/>
    </source>
</evidence>
<dbReference type="GO" id="GO:0006629">
    <property type="term" value="P:lipid metabolic process"/>
    <property type="evidence" value="ECO:0000318"/>
    <property type="project" value="GO_Central"/>
</dbReference>
<keyword evidence="6" id="KW-0325">Glycoprotein</keyword>
<dbReference type="ESTHER" id="nemve-a7svu2">
    <property type="family name" value="Acidic_Lipase"/>
</dbReference>
<keyword evidence="2 10" id="KW-0732">Signal</keyword>
<accession>A7SVU2</accession>
<evidence type="ECO:0000256" key="5">
    <source>
        <dbReference type="ARBA" id="ARBA00023098"/>
    </source>
</evidence>
<organism evidence="12 13">
    <name type="scientific">Nematostella vectensis</name>
    <name type="common">Starlet sea anemone</name>
    <dbReference type="NCBI Taxonomy" id="45351"/>
    <lineage>
        <taxon>Eukaryota</taxon>
        <taxon>Metazoa</taxon>
        <taxon>Cnidaria</taxon>
        <taxon>Anthozoa</taxon>
        <taxon>Hexacorallia</taxon>
        <taxon>Actiniaria</taxon>
        <taxon>Edwardsiidae</taxon>
        <taxon>Nematostella</taxon>
    </lineage>
</organism>
<dbReference type="InterPro" id="IPR029058">
    <property type="entry name" value="AB_hydrolase_fold"/>
</dbReference>
<dbReference type="PIRSF" id="PIRSF000862">
    <property type="entry name" value="Steryl_ester_lip"/>
    <property type="match status" value="1"/>
</dbReference>
<evidence type="ECO:0000256" key="1">
    <source>
        <dbReference type="ARBA" id="ARBA00010701"/>
    </source>
</evidence>
<dbReference type="SUPFAM" id="SSF53474">
    <property type="entry name" value="alpha/beta-Hydrolases"/>
    <property type="match status" value="1"/>
</dbReference>
<feature type="signal peptide" evidence="10">
    <location>
        <begin position="1"/>
        <end position="28"/>
    </location>
</feature>
<dbReference type="AlphaFoldDB" id="A7SVU2"/>
<dbReference type="eggNOG" id="KOG2624">
    <property type="taxonomic scope" value="Eukaryota"/>
</dbReference>
<dbReference type="OrthoDB" id="9974421at2759"/>
<dbReference type="STRING" id="45351.A7SVU2"/>
<dbReference type="Pfam" id="PF04083">
    <property type="entry name" value="Abhydro_lipase"/>
    <property type="match status" value="1"/>
</dbReference>
<dbReference type="EMBL" id="DS469845">
    <property type="protein sequence ID" value="EDO32172.1"/>
    <property type="molecule type" value="Genomic_DNA"/>
</dbReference>
<reference evidence="12 13" key="1">
    <citation type="journal article" date="2007" name="Science">
        <title>Sea anemone genome reveals ancestral eumetazoan gene repertoire and genomic organization.</title>
        <authorList>
            <person name="Putnam N.H."/>
            <person name="Srivastava M."/>
            <person name="Hellsten U."/>
            <person name="Dirks B."/>
            <person name="Chapman J."/>
            <person name="Salamov A."/>
            <person name="Terry A."/>
            <person name="Shapiro H."/>
            <person name="Lindquist E."/>
            <person name="Kapitonov V.V."/>
            <person name="Jurka J."/>
            <person name="Genikhovich G."/>
            <person name="Grigoriev I.V."/>
            <person name="Lucas S.M."/>
            <person name="Steele R.E."/>
            <person name="Finnerty J.R."/>
            <person name="Technau U."/>
            <person name="Martindale M.Q."/>
            <person name="Rokhsar D.S."/>
        </authorList>
    </citation>
    <scope>NUCLEOTIDE SEQUENCE [LARGE SCALE GENOMIC DNA]</scope>
    <source>
        <strain evidence="13">CH2 X CH6</strain>
    </source>
</reference>
<feature type="domain" description="Partial AB-hydrolase lipase" evidence="11">
    <location>
        <begin position="47"/>
        <end position="126"/>
    </location>
</feature>
<keyword evidence="4 7" id="KW-0442">Lipid degradation</keyword>
<proteinExistence type="inferred from homology"/>